<name>A0ABW7HYY3_9ACTN</name>
<evidence type="ECO:0000256" key="2">
    <source>
        <dbReference type="SAM" id="Phobius"/>
    </source>
</evidence>
<evidence type="ECO:0000256" key="1">
    <source>
        <dbReference type="SAM" id="MobiDB-lite"/>
    </source>
</evidence>
<accession>A0ABW7HYY3</accession>
<evidence type="ECO:0000313" key="5">
    <source>
        <dbReference type="Proteomes" id="UP001607069"/>
    </source>
</evidence>
<feature type="domain" description="Thioredoxin-like fold" evidence="3">
    <location>
        <begin position="116"/>
        <end position="282"/>
    </location>
</feature>
<keyword evidence="2" id="KW-0472">Membrane</keyword>
<dbReference type="Gene3D" id="3.40.30.10">
    <property type="entry name" value="Glutaredoxin"/>
    <property type="match status" value="1"/>
</dbReference>
<dbReference type="EMBL" id="JBIHMK010000104">
    <property type="protein sequence ID" value="MFH0250917.1"/>
    <property type="molecule type" value="Genomic_DNA"/>
</dbReference>
<feature type="region of interest" description="Disordered" evidence="1">
    <location>
        <begin position="269"/>
        <end position="293"/>
    </location>
</feature>
<keyword evidence="2" id="KW-0812">Transmembrane</keyword>
<feature type="transmembrane region" description="Helical" evidence="2">
    <location>
        <begin position="52"/>
        <end position="72"/>
    </location>
</feature>
<proteinExistence type="predicted"/>
<dbReference type="RefSeq" id="WP_279951606.1">
    <property type="nucleotide sequence ID" value="NZ_BAABEN010000025.1"/>
</dbReference>
<dbReference type="Pfam" id="PF13462">
    <property type="entry name" value="Thioredoxin_4"/>
    <property type="match status" value="1"/>
</dbReference>
<dbReference type="SUPFAM" id="SSF52833">
    <property type="entry name" value="Thioredoxin-like"/>
    <property type="match status" value="1"/>
</dbReference>
<dbReference type="InterPro" id="IPR012336">
    <property type="entry name" value="Thioredoxin-like_fold"/>
</dbReference>
<dbReference type="Proteomes" id="UP001607069">
    <property type="component" value="Unassembled WGS sequence"/>
</dbReference>
<sequence length="309" mass="33134">MSDQGKEQEYGRARRPADSEENRGGTIGRTARERLRAEREQQARRSRLRRRLGVGAMAVAVLAATAGAGVLLSRGNGGGRGDGSDWAAAAEVAEEGGGSGPYARYAAPAHTRGEGGTDIILGRADAEHTLTLYEDLRCPVCAAFEQANGERIREDAEAGRYRTEYVFGTFLDERADGTGSRNALSALGAALDVSPEAFLAYKEVLFSADRHPDEASDEFADDRHLVGLAQEVAELRGHDGFERAVLNGVYDPWALRVSAKFDAAEDVTGTPAAELDGERIQERGAGVPPMDPERFGRLVEAAMERSAGR</sequence>
<keyword evidence="2" id="KW-1133">Transmembrane helix</keyword>
<dbReference type="InterPro" id="IPR036249">
    <property type="entry name" value="Thioredoxin-like_sf"/>
</dbReference>
<comment type="caution">
    <text evidence="4">The sequence shown here is derived from an EMBL/GenBank/DDBJ whole genome shotgun (WGS) entry which is preliminary data.</text>
</comment>
<feature type="compositionally biased region" description="Basic and acidic residues" evidence="1">
    <location>
        <begin position="1"/>
        <end position="23"/>
    </location>
</feature>
<gene>
    <name evidence="4" type="ORF">ACG5V6_22215</name>
</gene>
<evidence type="ECO:0000259" key="3">
    <source>
        <dbReference type="Pfam" id="PF13462"/>
    </source>
</evidence>
<keyword evidence="5" id="KW-1185">Reference proteome</keyword>
<reference evidence="4 5" key="1">
    <citation type="submission" date="2024-10" db="EMBL/GenBank/DDBJ databases">
        <authorList>
            <person name="Cho J.-C."/>
        </authorList>
    </citation>
    <scope>NUCLEOTIDE SEQUENCE [LARGE SCALE GENOMIC DNA]</scope>
    <source>
        <strain evidence="4 5">KCTC29696</strain>
    </source>
</reference>
<organism evidence="4 5">
    <name type="scientific">Streptomyces chitinivorans</name>
    <dbReference type="NCBI Taxonomy" id="1257027"/>
    <lineage>
        <taxon>Bacteria</taxon>
        <taxon>Bacillati</taxon>
        <taxon>Actinomycetota</taxon>
        <taxon>Actinomycetes</taxon>
        <taxon>Kitasatosporales</taxon>
        <taxon>Streptomycetaceae</taxon>
        <taxon>Streptomyces</taxon>
    </lineage>
</organism>
<feature type="compositionally biased region" description="Basic and acidic residues" evidence="1">
    <location>
        <begin position="30"/>
        <end position="43"/>
    </location>
</feature>
<protein>
    <submittedName>
        <fullName evidence="4">Thioredoxin domain-containing protein</fullName>
    </submittedName>
</protein>
<feature type="region of interest" description="Disordered" evidence="1">
    <location>
        <begin position="1"/>
        <end position="48"/>
    </location>
</feature>
<evidence type="ECO:0000313" key="4">
    <source>
        <dbReference type="EMBL" id="MFH0250917.1"/>
    </source>
</evidence>